<sequence>MNMRFEGKTAAVTGAAQGIGRAIAKRLYDEGAKVALLDISDEKVKEAAKQIDKEGVRAVGFGCNVADQASVNSVMEEVEKQLGPVDILINNAGITRDGMFHKMSTEQWNQVIDVNLNGIFNCTRAVITGMRQRKYGKIVNLASVSAFGNMGQTNYGASKAAVIGFTKCLAKESARAGITVNAIAPSYINTEMLQAVPEDVMQKFIAAIPSKRLGTPEELAAVAAFLSSDDSSFVNGECIVVSGGSYM</sequence>
<dbReference type="GO" id="GO:0016491">
    <property type="term" value="F:oxidoreductase activity"/>
    <property type="evidence" value="ECO:0007669"/>
    <property type="project" value="UniProtKB-KW"/>
</dbReference>
<reference evidence="6 7" key="1">
    <citation type="submission" date="2010-01" db="EMBL/GenBank/DDBJ databases">
        <authorList>
            <person name="Weinstock G."/>
            <person name="Sodergren E."/>
            <person name="Clifton S."/>
            <person name="Fulton L."/>
            <person name="Fulton B."/>
            <person name="Courtney L."/>
            <person name="Fronick C."/>
            <person name="Harrison M."/>
            <person name="Strong C."/>
            <person name="Farmer C."/>
            <person name="Delahaunty K."/>
            <person name="Markovic C."/>
            <person name="Hall O."/>
            <person name="Minx P."/>
            <person name="Tomlinson C."/>
            <person name="Mitreva M."/>
            <person name="Nelson J."/>
            <person name="Hou S."/>
            <person name="Wollam A."/>
            <person name="Pepin K.H."/>
            <person name="Johnson M."/>
            <person name="Bhonagiri V."/>
            <person name="Nash W.E."/>
            <person name="Warren W."/>
            <person name="Chinwalla A."/>
            <person name="Mardis E.R."/>
            <person name="Wilson R.K."/>
        </authorList>
    </citation>
    <scope>NUCLEOTIDE SEQUENCE [LARGE SCALE GENOMIC DNA]</scope>
    <source>
        <strain evidence="6 7">DSM 13479</strain>
    </source>
</reference>
<dbReference type="CDD" id="cd05333">
    <property type="entry name" value="BKR_SDR_c"/>
    <property type="match status" value="1"/>
</dbReference>
<dbReference type="PRINTS" id="PR00081">
    <property type="entry name" value="GDHRDH"/>
</dbReference>
<dbReference type="FunFam" id="3.40.50.720:FF:000115">
    <property type="entry name" value="3-oxoacyl-[acyl-carrier-protein] reductase FabG"/>
    <property type="match status" value="1"/>
</dbReference>
<gene>
    <name evidence="6" type="ORF">CLOSTHATH_03364</name>
</gene>
<dbReference type="InterPro" id="IPR057326">
    <property type="entry name" value="KR_dom"/>
</dbReference>
<accession>D3AIC4</accession>
<dbReference type="GO" id="GO:0032787">
    <property type="term" value="P:monocarboxylic acid metabolic process"/>
    <property type="evidence" value="ECO:0007669"/>
    <property type="project" value="UniProtKB-ARBA"/>
</dbReference>
<keyword evidence="2" id="KW-0521">NADP</keyword>
<evidence type="ECO:0000259" key="5">
    <source>
        <dbReference type="SMART" id="SM00822"/>
    </source>
</evidence>
<keyword evidence="4" id="KW-0753">Steroid metabolism</keyword>
<evidence type="ECO:0000256" key="1">
    <source>
        <dbReference type="ARBA" id="ARBA00006484"/>
    </source>
</evidence>
<evidence type="ECO:0000256" key="2">
    <source>
        <dbReference type="ARBA" id="ARBA00022857"/>
    </source>
</evidence>
<keyword evidence="3" id="KW-0560">Oxidoreductase</keyword>
<organism evidence="6 7">
    <name type="scientific">Hungatella hathewayi DSM 13479</name>
    <dbReference type="NCBI Taxonomy" id="566550"/>
    <lineage>
        <taxon>Bacteria</taxon>
        <taxon>Bacillati</taxon>
        <taxon>Bacillota</taxon>
        <taxon>Clostridia</taxon>
        <taxon>Lachnospirales</taxon>
        <taxon>Lachnospiraceae</taxon>
        <taxon>Hungatella</taxon>
    </lineage>
</organism>
<evidence type="ECO:0000256" key="3">
    <source>
        <dbReference type="ARBA" id="ARBA00023002"/>
    </source>
</evidence>
<dbReference type="NCBIfam" id="NF009464">
    <property type="entry name" value="PRK12824.1"/>
    <property type="match status" value="1"/>
</dbReference>
<dbReference type="Pfam" id="PF13561">
    <property type="entry name" value="adh_short_C2"/>
    <property type="match status" value="1"/>
</dbReference>
<dbReference type="Gene3D" id="3.40.50.720">
    <property type="entry name" value="NAD(P)-binding Rossmann-like Domain"/>
    <property type="match status" value="1"/>
</dbReference>
<dbReference type="SUPFAM" id="SSF51735">
    <property type="entry name" value="NAD(P)-binding Rossmann-fold domains"/>
    <property type="match status" value="1"/>
</dbReference>
<evidence type="ECO:0000313" key="7">
    <source>
        <dbReference type="Proteomes" id="UP000004968"/>
    </source>
</evidence>
<dbReference type="PRINTS" id="PR00080">
    <property type="entry name" value="SDRFAMILY"/>
</dbReference>
<dbReference type="PANTHER" id="PTHR42879">
    <property type="entry name" value="3-OXOACYL-(ACYL-CARRIER-PROTEIN) REDUCTASE"/>
    <property type="match status" value="1"/>
</dbReference>
<evidence type="ECO:0000256" key="4">
    <source>
        <dbReference type="ARBA" id="ARBA00023221"/>
    </source>
</evidence>
<dbReference type="PANTHER" id="PTHR42879:SF2">
    <property type="entry name" value="3-OXOACYL-[ACYL-CARRIER-PROTEIN] REDUCTASE FABG"/>
    <property type="match status" value="1"/>
</dbReference>
<dbReference type="AlphaFoldDB" id="D3AIC4"/>
<dbReference type="InterPro" id="IPR050259">
    <property type="entry name" value="SDR"/>
</dbReference>
<dbReference type="Proteomes" id="UP000004968">
    <property type="component" value="Unassembled WGS sequence"/>
</dbReference>
<keyword evidence="4" id="KW-0443">Lipid metabolism</keyword>
<dbReference type="EMBL" id="ACIO01000277">
    <property type="protein sequence ID" value="EFC98431.1"/>
    <property type="molecule type" value="Genomic_DNA"/>
</dbReference>
<dbReference type="HOGENOM" id="CLU_010194_1_3_9"/>
<proteinExistence type="inferred from homology"/>
<dbReference type="NCBIfam" id="NF009466">
    <property type="entry name" value="PRK12826.1-2"/>
    <property type="match status" value="1"/>
</dbReference>
<name>D3AIC4_9FIRM</name>
<dbReference type="NCBIfam" id="NF004198">
    <property type="entry name" value="PRK05653.1-3"/>
    <property type="match status" value="1"/>
</dbReference>
<dbReference type="PROSITE" id="PS00061">
    <property type="entry name" value="ADH_SHORT"/>
    <property type="match status" value="1"/>
</dbReference>
<dbReference type="InterPro" id="IPR036291">
    <property type="entry name" value="NAD(P)-bd_dom_sf"/>
</dbReference>
<comment type="caution">
    <text evidence="6">The sequence shown here is derived from an EMBL/GenBank/DDBJ whole genome shotgun (WGS) entry which is preliminary data.</text>
</comment>
<comment type="similarity">
    <text evidence="1">Belongs to the short-chain dehydrogenases/reductases (SDR) family.</text>
</comment>
<feature type="domain" description="Ketoreductase" evidence="5">
    <location>
        <begin position="8"/>
        <end position="186"/>
    </location>
</feature>
<dbReference type="SMART" id="SM00822">
    <property type="entry name" value="PKS_KR"/>
    <property type="match status" value="1"/>
</dbReference>
<protein>
    <submittedName>
        <fullName evidence="6">Oxidoreductase, short chain dehydrogenase/reductase family protein</fullName>
    </submittedName>
</protein>
<dbReference type="InterPro" id="IPR020904">
    <property type="entry name" value="Sc_DH/Rdtase_CS"/>
</dbReference>
<dbReference type="NCBIfam" id="NF005559">
    <property type="entry name" value="PRK07231.1"/>
    <property type="match status" value="1"/>
</dbReference>
<evidence type="ECO:0000313" key="6">
    <source>
        <dbReference type="EMBL" id="EFC98431.1"/>
    </source>
</evidence>
<dbReference type="GO" id="GO:0008202">
    <property type="term" value="P:steroid metabolic process"/>
    <property type="evidence" value="ECO:0007669"/>
    <property type="project" value="UniProtKB-KW"/>
</dbReference>
<dbReference type="InterPro" id="IPR002347">
    <property type="entry name" value="SDR_fam"/>
</dbReference>